<evidence type="ECO:0000259" key="6">
    <source>
        <dbReference type="PROSITE" id="PS00624"/>
    </source>
</evidence>
<keyword evidence="4" id="KW-0285">Flavoprotein</keyword>
<evidence type="ECO:0000256" key="4">
    <source>
        <dbReference type="PIRSR" id="PIRSR000137-2"/>
    </source>
</evidence>
<dbReference type="EMBL" id="CP042197">
    <property type="protein sequence ID" value="QDS75323.1"/>
    <property type="molecule type" value="Genomic_DNA"/>
</dbReference>
<organism evidence="7 8">
    <name type="scientific">Venturia effusa</name>
    <dbReference type="NCBI Taxonomy" id="50376"/>
    <lineage>
        <taxon>Eukaryota</taxon>
        <taxon>Fungi</taxon>
        <taxon>Dikarya</taxon>
        <taxon>Ascomycota</taxon>
        <taxon>Pezizomycotina</taxon>
        <taxon>Dothideomycetes</taxon>
        <taxon>Pleosporomycetidae</taxon>
        <taxon>Venturiales</taxon>
        <taxon>Venturiaceae</taxon>
        <taxon>Venturia</taxon>
    </lineage>
</organism>
<dbReference type="STRING" id="50376.A0A517LI55"/>
<proteinExistence type="inferred from homology"/>
<dbReference type="AlphaFoldDB" id="A0A517LI55"/>
<keyword evidence="2" id="KW-0325">Glycoprotein</keyword>
<feature type="chain" id="PRO_5022160949" description="Glucose-methanol-choline oxidoreductase N-terminal domain-containing protein" evidence="5">
    <location>
        <begin position="21"/>
        <end position="560"/>
    </location>
</feature>
<feature type="binding site" evidence="4">
    <location>
        <position position="81"/>
    </location>
    <ligand>
        <name>FAD</name>
        <dbReference type="ChEBI" id="CHEBI:57692"/>
    </ligand>
</feature>
<evidence type="ECO:0000256" key="5">
    <source>
        <dbReference type="SAM" id="SignalP"/>
    </source>
</evidence>
<dbReference type="GO" id="GO:0016614">
    <property type="term" value="F:oxidoreductase activity, acting on CH-OH group of donors"/>
    <property type="evidence" value="ECO:0007669"/>
    <property type="project" value="InterPro"/>
</dbReference>
<evidence type="ECO:0000256" key="3">
    <source>
        <dbReference type="PIRSR" id="PIRSR000137-1"/>
    </source>
</evidence>
<dbReference type="PIRSF" id="PIRSF000137">
    <property type="entry name" value="Alcohol_oxidase"/>
    <property type="match status" value="1"/>
</dbReference>
<comment type="cofactor">
    <cofactor evidence="4">
        <name>FAD</name>
        <dbReference type="ChEBI" id="CHEBI:57692"/>
    </cofactor>
</comment>
<dbReference type="Pfam" id="PF05199">
    <property type="entry name" value="GMC_oxred_C"/>
    <property type="match status" value="1"/>
</dbReference>
<dbReference type="Gene3D" id="3.30.560.10">
    <property type="entry name" value="Glucose Oxidase, domain 3"/>
    <property type="match status" value="2"/>
</dbReference>
<feature type="binding site" evidence="4">
    <location>
        <begin position="541"/>
        <end position="542"/>
    </location>
    <ligand>
        <name>FAD</name>
        <dbReference type="ChEBI" id="CHEBI:57692"/>
    </ligand>
</feature>
<dbReference type="Pfam" id="PF00732">
    <property type="entry name" value="GMC_oxred_N"/>
    <property type="match status" value="1"/>
</dbReference>
<evidence type="ECO:0000256" key="1">
    <source>
        <dbReference type="ARBA" id="ARBA00010790"/>
    </source>
</evidence>
<reference evidence="7 8" key="1">
    <citation type="submission" date="2019-07" db="EMBL/GenBank/DDBJ databases">
        <title>Finished genome of Venturia effusa.</title>
        <authorList>
            <person name="Young C.A."/>
            <person name="Cox M.P."/>
            <person name="Ganley A.R.D."/>
            <person name="David W.J."/>
        </authorList>
    </citation>
    <scope>NUCLEOTIDE SEQUENCE [LARGE SCALE GENOMIC DNA]</scope>
    <source>
        <strain evidence="8">albino</strain>
    </source>
</reference>
<evidence type="ECO:0000313" key="7">
    <source>
        <dbReference type="EMBL" id="QDS75323.1"/>
    </source>
</evidence>
<dbReference type="SUPFAM" id="SSF54373">
    <property type="entry name" value="FAD-linked reductases, C-terminal domain"/>
    <property type="match status" value="1"/>
</dbReference>
<feature type="active site" description="Proton donor" evidence="3">
    <location>
        <position position="496"/>
    </location>
</feature>
<comment type="similarity">
    <text evidence="1">Belongs to the GMC oxidoreductase family.</text>
</comment>
<dbReference type="PANTHER" id="PTHR11552">
    <property type="entry name" value="GLUCOSE-METHANOL-CHOLINE GMC OXIDOREDUCTASE"/>
    <property type="match status" value="1"/>
</dbReference>
<feature type="domain" description="Glucose-methanol-choline oxidoreductase N-terminal" evidence="6">
    <location>
        <begin position="265"/>
        <end position="279"/>
    </location>
</feature>
<dbReference type="PANTHER" id="PTHR11552:SF138">
    <property type="entry name" value="DEHYDROGENASE PKFF-RELATED"/>
    <property type="match status" value="1"/>
</dbReference>
<dbReference type="InterPro" id="IPR036188">
    <property type="entry name" value="FAD/NAD-bd_sf"/>
</dbReference>
<dbReference type="Gene3D" id="3.50.50.60">
    <property type="entry name" value="FAD/NAD(P)-binding domain"/>
    <property type="match status" value="2"/>
</dbReference>
<dbReference type="Proteomes" id="UP000316270">
    <property type="component" value="Chromosome 13"/>
</dbReference>
<dbReference type="GO" id="GO:0044550">
    <property type="term" value="P:secondary metabolite biosynthetic process"/>
    <property type="evidence" value="ECO:0007669"/>
    <property type="project" value="TreeGrafter"/>
</dbReference>
<feature type="active site" description="Proton acceptor" evidence="3">
    <location>
        <position position="540"/>
    </location>
</feature>
<protein>
    <recommendedName>
        <fullName evidence="6">Glucose-methanol-choline oxidoreductase N-terminal domain-containing protein</fullName>
    </recommendedName>
</protein>
<evidence type="ECO:0000256" key="2">
    <source>
        <dbReference type="ARBA" id="ARBA00023180"/>
    </source>
</evidence>
<dbReference type="InterPro" id="IPR007867">
    <property type="entry name" value="GMC_OxRtase_C"/>
</dbReference>
<dbReference type="GO" id="GO:0050660">
    <property type="term" value="F:flavin adenine dinucleotide binding"/>
    <property type="evidence" value="ECO:0007669"/>
    <property type="project" value="InterPro"/>
</dbReference>
<sequence>MKIFASTAAVGPCLLQSAAALQLFENSFGIPGVNASYDYIVIGGGTAGNTIAARLAQNSSISVAIIEAGGFYQIENGNGSVIPGLSRLQSVSADVNDTQPLIDWGFATTPQANLLPYFKKSITLTPPNTSVRARNATVLYDASAFDPSGGPLPVGWANHADPFWSLAQEAMVAAGIPISTLNFNSGVLNGSGYNPSTIDPQMRRSTSQSSFLQQAMEETGIKIYTHAFARQIKFDANKQATSVIVTSGQVNFTLSANKEIILSAGAFQSPQLLMVSGIGPAATLKTHGIPPVKILEGVGQNLWDHPLIGVAHRVSVNTASLMGNSPAAAAAADQQYLKNRTGPLTAPSGMMAWENLPQNLLSKSTIEALKQFPSDWPQAEYLPNPVYQGYNRNYRTADPQDGYNYATIAGTVVTTFSRGSVTISSRDMMDPPIIDPNWLTASEDMDLAIATFKRIREFWSKMGNLTIGPEYLPGPSVKTDAQILDFIRESTIELHHAAATCKMGQVNDMLAVVDSRARVIGVQGLRVVDASAFPFLTPGHPQSGVYMLAEKIADDILNGR</sequence>
<keyword evidence="4" id="KW-0274">FAD</keyword>
<name>A0A517LI55_9PEZI</name>
<accession>A0A517LI55</accession>
<evidence type="ECO:0000313" key="8">
    <source>
        <dbReference type="Proteomes" id="UP000316270"/>
    </source>
</evidence>
<dbReference type="InterPro" id="IPR012132">
    <property type="entry name" value="GMC_OxRdtase"/>
</dbReference>
<dbReference type="PROSITE" id="PS00624">
    <property type="entry name" value="GMC_OXRED_2"/>
    <property type="match status" value="1"/>
</dbReference>
<gene>
    <name evidence="7" type="ORF">FKW77_001781</name>
</gene>
<dbReference type="SUPFAM" id="SSF51905">
    <property type="entry name" value="FAD/NAD(P)-binding domain"/>
    <property type="match status" value="1"/>
</dbReference>
<feature type="signal peptide" evidence="5">
    <location>
        <begin position="1"/>
        <end position="20"/>
    </location>
</feature>
<dbReference type="OrthoDB" id="269227at2759"/>
<keyword evidence="8" id="KW-1185">Reference proteome</keyword>
<dbReference type="InterPro" id="IPR000172">
    <property type="entry name" value="GMC_OxRdtase_N"/>
</dbReference>
<keyword evidence="5" id="KW-0732">Signal</keyword>